<sequence length="110" mass="13313">MEQQQSERTEEQMQKMEEEIRRMQERRELLKKRMQKQEQKEHEKWLKNYERILMAEFGSKYHILYTPQEAAQAFLMKEQAVPEGVMLTGRVVEEMDRKTGEAYAGENIET</sequence>
<evidence type="ECO:0000313" key="3">
    <source>
        <dbReference type="Proteomes" id="UP001652338"/>
    </source>
</evidence>
<feature type="coiled-coil region" evidence="1">
    <location>
        <begin position="1"/>
        <end position="40"/>
    </location>
</feature>
<dbReference type="Proteomes" id="UP001652338">
    <property type="component" value="Unassembled WGS sequence"/>
</dbReference>
<dbReference type="EMBL" id="JAOQKE010000010">
    <property type="protein sequence ID" value="MCU6725517.1"/>
    <property type="molecule type" value="Genomic_DNA"/>
</dbReference>
<keyword evidence="1" id="KW-0175">Coiled coil</keyword>
<evidence type="ECO:0000313" key="2">
    <source>
        <dbReference type="EMBL" id="MCU6725517.1"/>
    </source>
</evidence>
<evidence type="ECO:0000256" key="1">
    <source>
        <dbReference type="SAM" id="Coils"/>
    </source>
</evidence>
<proteinExistence type="predicted"/>
<organism evidence="2 3">
    <name type="scientific">Muricoprocola aceti</name>
    <dbReference type="NCBI Taxonomy" id="2981772"/>
    <lineage>
        <taxon>Bacteria</taxon>
        <taxon>Bacillati</taxon>
        <taxon>Bacillota</taxon>
        <taxon>Clostridia</taxon>
        <taxon>Lachnospirales</taxon>
        <taxon>Lachnospiraceae</taxon>
        <taxon>Muricoprocola</taxon>
    </lineage>
</organism>
<keyword evidence="3" id="KW-1185">Reference proteome</keyword>
<comment type="caution">
    <text evidence="2">The sequence shown here is derived from an EMBL/GenBank/DDBJ whole genome shotgun (WGS) entry which is preliminary data.</text>
</comment>
<protein>
    <submittedName>
        <fullName evidence="2">Uncharacterized protein</fullName>
    </submittedName>
</protein>
<name>A0ABT2SLY0_9FIRM</name>
<reference evidence="2 3" key="1">
    <citation type="journal article" date="2021" name="ISME Commun">
        <title>Automated analysis of genomic sequences facilitates high-throughput and comprehensive description of bacteria.</title>
        <authorList>
            <person name="Hitch T.C.A."/>
        </authorList>
    </citation>
    <scope>NUCLEOTIDE SEQUENCE [LARGE SCALE GENOMIC DNA]</scope>
    <source>
        <strain evidence="2 3">Sanger_29</strain>
    </source>
</reference>
<dbReference type="RefSeq" id="WP_262654780.1">
    <property type="nucleotide sequence ID" value="NZ_JAOQKE010000010.1"/>
</dbReference>
<accession>A0ABT2SLY0</accession>
<gene>
    <name evidence="2" type="ORF">OCV47_09170</name>
</gene>